<evidence type="ECO:0000313" key="2">
    <source>
        <dbReference type="Proteomes" id="UP001055514"/>
    </source>
</evidence>
<reference evidence="1" key="1">
    <citation type="submission" date="2022-04" db="EMBL/GenBank/DDBJ databases">
        <title>Emergence of ST220 Acinetobacter pittii strain in bloodstream infection, which co-producing chromosomal NDM-1 and OXA-820 carbapenemases.</title>
        <authorList>
            <person name="Tian C."/>
            <person name="Xing M."/>
            <person name="Fu L."/>
            <person name="Xia D."/>
        </authorList>
    </citation>
    <scope>NUCLEOTIDE SEQUENCE</scope>
    <source>
        <strain evidence="1">TCM</strain>
    </source>
</reference>
<organism evidence="1 2">
    <name type="scientific">Acinetobacter pittii</name>
    <name type="common">Acinetobacter genomosp. 3</name>
    <dbReference type="NCBI Taxonomy" id="48296"/>
    <lineage>
        <taxon>Bacteria</taxon>
        <taxon>Pseudomonadati</taxon>
        <taxon>Pseudomonadota</taxon>
        <taxon>Gammaproteobacteria</taxon>
        <taxon>Moraxellales</taxon>
        <taxon>Moraxellaceae</taxon>
        <taxon>Acinetobacter</taxon>
        <taxon>Acinetobacter calcoaceticus/baumannii complex</taxon>
    </lineage>
</organism>
<dbReference type="EMBL" id="CP095407">
    <property type="protein sequence ID" value="USU96771.1"/>
    <property type="molecule type" value="Genomic_DNA"/>
</dbReference>
<evidence type="ECO:0000313" key="1">
    <source>
        <dbReference type="EMBL" id="USU96771.1"/>
    </source>
</evidence>
<proteinExistence type="predicted"/>
<name>A0AAE9MDM2_ACIPI</name>
<gene>
    <name evidence="1" type="ORF">MWH18_17615</name>
</gene>
<dbReference type="AlphaFoldDB" id="A0AAE9MDM2"/>
<protein>
    <submittedName>
        <fullName evidence="1">Uncharacterized protein</fullName>
    </submittedName>
</protein>
<dbReference type="Proteomes" id="UP001055514">
    <property type="component" value="Chromosome"/>
</dbReference>
<dbReference type="RefSeq" id="WP_199953115.1">
    <property type="nucleotide sequence ID" value="NZ_CP095357.1"/>
</dbReference>
<accession>A0AAE9MDM2</accession>
<sequence length="159" mass="18621">MLCPLLKGYEFTPGNNLREQETEGGPPRQVPFFVGAWHTVNVSISLNNTDDKEYFWAFWRDKQYKPSNWLWRLVLDNATLEECECRFIAGSQPKEVERDGKILQISFQLRVKPLYRDHQNDRDIIETWQNGGGPSVIGTIEKVPNEWLPNAQGVKWWQK</sequence>